<protein>
    <submittedName>
        <fullName evidence="1">Uncharacterized protein</fullName>
    </submittedName>
</protein>
<sequence length="110" mass="12019">MSDEHLDRQLAEMTDDPRLAKAIEDSLRKLKDGAGGPALAEMADEILSGRSNLRGLAQTSVYATELTGAVERFRDWEAETPLQEREHVAGETLAALGTESDRPNDDGETH</sequence>
<proteinExistence type="predicted"/>
<reference evidence="1 2" key="1">
    <citation type="submission" date="2022-06" db="EMBL/GenBank/DDBJ databases">
        <title>New Species of the Genus Actinoplanes, ActinopZanes ferrugineus.</title>
        <authorList>
            <person name="Ding P."/>
        </authorList>
    </citation>
    <scope>NUCLEOTIDE SEQUENCE [LARGE SCALE GENOMIC DNA]</scope>
    <source>
        <strain evidence="1 2">TRM88003</strain>
    </source>
</reference>
<dbReference type="EMBL" id="JAMYJR010000021">
    <property type="protein sequence ID" value="MCO8272865.1"/>
    <property type="molecule type" value="Genomic_DNA"/>
</dbReference>
<accession>A0ABT1DPY9</accession>
<gene>
    <name evidence="1" type="ORF">M1L60_19915</name>
</gene>
<comment type="caution">
    <text evidence="1">The sequence shown here is derived from an EMBL/GenBank/DDBJ whole genome shotgun (WGS) entry which is preliminary data.</text>
</comment>
<evidence type="ECO:0000313" key="2">
    <source>
        <dbReference type="Proteomes" id="UP001523369"/>
    </source>
</evidence>
<organism evidence="1 2">
    <name type="scientific">Paractinoplanes aksuensis</name>
    <dbReference type="NCBI Taxonomy" id="2939490"/>
    <lineage>
        <taxon>Bacteria</taxon>
        <taxon>Bacillati</taxon>
        <taxon>Actinomycetota</taxon>
        <taxon>Actinomycetes</taxon>
        <taxon>Micromonosporales</taxon>
        <taxon>Micromonosporaceae</taxon>
        <taxon>Paractinoplanes</taxon>
    </lineage>
</organism>
<keyword evidence="2" id="KW-1185">Reference proteome</keyword>
<name>A0ABT1DPY9_9ACTN</name>
<dbReference type="Proteomes" id="UP001523369">
    <property type="component" value="Unassembled WGS sequence"/>
</dbReference>
<dbReference type="RefSeq" id="WP_253238952.1">
    <property type="nucleotide sequence ID" value="NZ_JAMYJR010000021.1"/>
</dbReference>
<evidence type="ECO:0000313" key="1">
    <source>
        <dbReference type="EMBL" id="MCO8272865.1"/>
    </source>
</evidence>